<sequence>MSFIVGFLKEEFYRKFSGFFRKRSFLEKVSSKSKELASFFKAFLAIILHGCDDMGCVVEVKSVHGSALKSEPSDQNLLDVLNHVARAYSKCSDFGTGRRDEMPQRKIFDGDRERFVPLWV</sequence>
<reference evidence="1 2" key="1">
    <citation type="submission" date="2018-10" db="EMBL/GenBank/DDBJ databases">
        <title>A high-quality apple genome assembly.</title>
        <authorList>
            <person name="Hu J."/>
        </authorList>
    </citation>
    <scope>NUCLEOTIDE SEQUENCE [LARGE SCALE GENOMIC DNA]</scope>
    <source>
        <strain evidence="2">cv. HFTH1</strain>
        <tissue evidence="1">Young leaf</tissue>
    </source>
</reference>
<gene>
    <name evidence="1" type="ORF">DVH24_022851</name>
</gene>
<proteinExistence type="predicted"/>
<dbReference type="AlphaFoldDB" id="A0A498KMH6"/>
<comment type="caution">
    <text evidence="1">The sequence shown here is derived from an EMBL/GenBank/DDBJ whole genome shotgun (WGS) entry which is preliminary data.</text>
</comment>
<organism evidence="1 2">
    <name type="scientific">Malus domestica</name>
    <name type="common">Apple</name>
    <name type="synonym">Pyrus malus</name>
    <dbReference type="NCBI Taxonomy" id="3750"/>
    <lineage>
        <taxon>Eukaryota</taxon>
        <taxon>Viridiplantae</taxon>
        <taxon>Streptophyta</taxon>
        <taxon>Embryophyta</taxon>
        <taxon>Tracheophyta</taxon>
        <taxon>Spermatophyta</taxon>
        <taxon>Magnoliopsida</taxon>
        <taxon>eudicotyledons</taxon>
        <taxon>Gunneridae</taxon>
        <taxon>Pentapetalae</taxon>
        <taxon>rosids</taxon>
        <taxon>fabids</taxon>
        <taxon>Rosales</taxon>
        <taxon>Rosaceae</taxon>
        <taxon>Amygdaloideae</taxon>
        <taxon>Maleae</taxon>
        <taxon>Malus</taxon>
    </lineage>
</organism>
<evidence type="ECO:0000313" key="1">
    <source>
        <dbReference type="EMBL" id="RXI08707.1"/>
    </source>
</evidence>
<keyword evidence="2" id="KW-1185">Reference proteome</keyword>
<evidence type="ECO:0000313" key="2">
    <source>
        <dbReference type="Proteomes" id="UP000290289"/>
    </source>
</evidence>
<accession>A0A498KMH6</accession>
<dbReference type="Proteomes" id="UP000290289">
    <property type="component" value="Chromosome 1"/>
</dbReference>
<dbReference type="EMBL" id="RDQH01000327">
    <property type="protein sequence ID" value="RXI08707.1"/>
    <property type="molecule type" value="Genomic_DNA"/>
</dbReference>
<protein>
    <submittedName>
        <fullName evidence="1">Uncharacterized protein</fullName>
    </submittedName>
</protein>
<name>A0A498KMH6_MALDO</name>